<evidence type="ECO:0000256" key="2">
    <source>
        <dbReference type="ARBA" id="ARBA00023136"/>
    </source>
</evidence>
<dbReference type="Pfam" id="PF00144">
    <property type="entry name" value="Beta-lactamase"/>
    <property type="match status" value="1"/>
</dbReference>
<evidence type="ECO:0000256" key="1">
    <source>
        <dbReference type="ARBA" id="ARBA00004370"/>
    </source>
</evidence>
<comment type="subcellular location">
    <subcellularLocation>
        <location evidence="1">Membrane</location>
    </subcellularLocation>
</comment>
<evidence type="ECO:0000313" key="5">
    <source>
        <dbReference type="Proteomes" id="UP000289996"/>
    </source>
</evidence>
<protein>
    <submittedName>
        <fullName evidence="4">Peptidase S12 [Lactobacillus sp.]</fullName>
    </submittedName>
</protein>
<evidence type="ECO:0000259" key="3">
    <source>
        <dbReference type="Pfam" id="PF00144"/>
    </source>
</evidence>
<dbReference type="EMBL" id="UYIG01000121">
    <property type="protein sequence ID" value="VDG28607.1"/>
    <property type="molecule type" value="Genomic_DNA"/>
</dbReference>
<sequence>MKRLKVLMYFLLGLIVVGGVGYYVHTADWSVQIQKKAAKQKKKRKIAAKKKKIKHRVAKTHFVKTKASNQQVTKLLALTKFVGTALVVKNGHVIYHKGFGYADEATGQPNTPLSKYQILSIQKSLTAACVMRLVQAGKINLNDPLSKYYPGIAGGKKITLRRMLDMDSGLTFGKGSSQALSEARVIDYAVENLNSDPAKMGQWNYQPVNYVLLAGIIRQVTGESYRRYFTQHIINALQLKHTGFVSAGQGQHGTQGYKYSGSQVVATYHTAFHETTAQMANELGTGQIYMSAGDLFKAEKAILTGKVVTPQNVAILHTAATSSTYGGGVYNMANAIRSHGIGYGYESSIMLSDDGKNGVVLLSNYYRPTVTIQTTAEKLFNELEAGNLK</sequence>
<dbReference type="InterPro" id="IPR050491">
    <property type="entry name" value="AmpC-like"/>
</dbReference>
<name>A0A660E8A4_9LACO</name>
<feature type="domain" description="Beta-lactamase-related" evidence="3">
    <location>
        <begin position="82"/>
        <end position="367"/>
    </location>
</feature>
<dbReference type="GO" id="GO:0016020">
    <property type="term" value="C:membrane"/>
    <property type="evidence" value="ECO:0007669"/>
    <property type="project" value="UniProtKB-SubCell"/>
</dbReference>
<keyword evidence="2" id="KW-0472">Membrane</keyword>
<dbReference type="SUPFAM" id="SSF56601">
    <property type="entry name" value="beta-lactamase/transpeptidase-like"/>
    <property type="match status" value="1"/>
</dbReference>
<dbReference type="Proteomes" id="UP000289996">
    <property type="component" value="Unassembled WGS sequence"/>
</dbReference>
<proteinExistence type="predicted"/>
<dbReference type="InterPro" id="IPR001466">
    <property type="entry name" value="Beta-lactam-related"/>
</dbReference>
<dbReference type="InterPro" id="IPR012338">
    <property type="entry name" value="Beta-lactam/transpept-like"/>
</dbReference>
<keyword evidence="5" id="KW-1185">Reference proteome</keyword>
<dbReference type="PANTHER" id="PTHR46825:SF11">
    <property type="entry name" value="PENICILLIN-BINDING PROTEIN 4"/>
    <property type="match status" value="1"/>
</dbReference>
<dbReference type="Gene3D" id="3.40.710.10">
    <property type="entry name" value="DD-peptidase/beta-lactamase superfamily"/>
    <property type="match status" value="1"/>
</dbReference>
<gene>
    <name evidence="4" type="ORF">MUDAN_MDHGFNIF_03029</name>
</gene>
<dbReference type="PANTHER" id="PTHR46825">
    <property type="entry name" value="D-ALANYL-D-ALANINE-CARBOXYPEPTIDASE/ENDOPEPTIDASE AMPH"/>
    <property type="match status" value="1"/>
</dbReference>
<dbReference type="AlphaFoldDB" id="A0A660E8A4"/>
<dbReference type="OrthoDB" id="2151402at2"/>
<accession>A0A660E8A4</accession>
<evidence type="ECO:0000313" key="4">
    <source>
        <dbReference type="EMBL" id="VDG28607.1"/>
    </source>
</evidence>
<organism evidence="4 5">
    <name type="scientific">Lactiplantibacillus mudanjiangensis</name>
    <dbReference type="NCBI Taxonomy" id="1296538"/>
    <lineage>
        <taxon>Bacteria</taxon>
        <taxon>Bacillati</taxon>
        <taxon>Bacillota</taxon>
        <taxon>Bacilli</taxon>
        <taxon>Lactobacillales</taxon>
        <taxon>Lactobacillaceae</taxon>
        <taxon>Lactiplantibacillus</taxon>
    </lineage>
</organism>
<reference evidence="4 5" key="1">
    <citation type="submission" date="2018-11" db="EMBL/GenBank/DDBJ databases">
        <authorList>
            <person name="Wuyts S."/>
        </authorList>
    </citation>
    <scope>NUCLEOTIDE SEQUENCE [LARGE SCALE GENOMIC DNA]</scope>
    <source>
        <strain evidence="4">Lactobacillus mudanjiangensis AMBF249</strain>
    </source>
</reference>
<dbReference type="RefSeq" id="WP_130843303.1">
    <property type="nucleotide sequence ID" value="NZ_BJDY01000002.1"/>
</dbReference>